<dbReference type="Proteomes" id="UP000324222">
    <property type="component" value="Unassembled WGS sequence"/>
</dbReference>
<name>A0A5B7IQD1_PORTR</name>
<evidence type="ECO:0000313" key="2">
    <source>
        <dbReference type="EMBL" id="MPC84705.1"/>
    </source>
</evidence>
<reference evidence="2 3" key="1">
    <citation type="submission" date="2019-05" db="EMBL/GenBank/DDBJ databases">
        <title>Another draft genome of Portunus trituberculatus and its Hox gene families provides insights of decapod evolution.</title>
        <authorList>
            <person name="Jeong J.-H."/>
            <person name="Song I."/>
            <person name="Kim S."/>
            <person name="Choi T."/>
            <person name="Kim D."/>
            <person name="Ryu S."/>
            <person name="Kim W."/>
        </authorList>
    </citation>
    <scope>NUCLEOTIDE SEQUENCE [LARGE SCALE GENOMIC DNA]</scope>
    <source>
        <tissue evidence="2">Muscle</tissue>
    </source>
</reference>
<dbReference type="EMBL" id="VSRR010066176">
    <property type="protein sequence ID" value="MPC84705.1"/>
    <property type="molecule type" value="Genomic_DNA"/>
</dbReference>
<feature type="region of interest" description="Disordered" evidence="1">
    <location>
        <begin position="1"/>
        <end position="22"/>
    </location>
</feature>
<proteinExistence type="predicted"/>
<protein>
    <submittedName>
        <fullName evidence="2">Uncharacterized protein</fullName>
    </submittedName>
</protein>
<dbReference type="AlphaFoldDB" id="A0A5B7IQD1"/>
<evidence type="ECO:0000256" key="1">
    <source>
        <dbReference type="SAM" id="MobiDB-lite"/>
    </source>
</evidence>
<comment type="caution">
    <text evidence="2">The sequence shown here is derived from an EMBL/GenBank/DDBJ whole genome shotgun (WGS) entry which is preliminary data.</text>
</comment>
<organism evidence="2 3">
    <name type="scientific">Portunus trituberculatus</name>
    <name type="common">Swimming crab</name>
    <name type="synonym">Neptunus trituberculatus</name>
    <dbReference type="NCBI Taxonomy" id="210409"/>
    <lineage>
        <taxon>Eukaryota</taxon>
        <taxon>Metazoa</taxon>
        <taxon>Ecdysozoa</taxon>
        <taxon>Arthropoda</taxon>
        <taxon>Crustacea</taxon>
        <taxon>Multicrustacea</taxon>
        <taxon>Malacostraca</taxon>
        <taxon>Eumalacostraca</taxon>
        <taxon>Eucarida</taxon>
        <taxon>Decapoda</taxon>
        <taxon>Pleocyemata</taxon>
        <taxon>Brachyura</taxon>
        <taxon>Eubrachyura</taxon>
        <taxon>Portunoidea</taxon>
        <taxon>Portunidae</taxon>
        <taxon>Portuninae</taxon>
        <taxon>Portunus</taxon>
    </lineage>
</organism>
<feature type="compositionally biased region" description="Basic and acidic residues" evidence="1">
    <location>
        <begin position="1"/>
        <end position="12"/>
    </location>
</feature>
<sequence>MKENRVRLRNPSEPDVAVRPAKEGRLSDVNGLAGERVAKANQVMPIHDDSGSVIGLDPFFSSVRVIQPRNKHYANGRSNQFSKRITCYK</sequence>
<gene>
    <name evidence="2" type="ORF">E2C01_079452</name>
</gene>
<evidence type="ECO:0000313" key="3">
    <source>
        <dbReference type="Proteomes" id="UP000324222"/>
    </source>
</evidence>
<accession>A0A5B7IQD1</accession>
<keyword evidence="3" id="KW-1185">Reference proteome</keyword>